<dbReference type="Proteomes" id="UP000054388">
    <property type="component" value="Unassembled WGS sequence"/>
</dbReference>
<proteinExistence type="predicted"/>
<sequence>MYDNYQQKSVNLRTKLITMMDNDSYTKFAFDGGDLFYVELSMISFKNYLKLTEDNFTVQKKALTDKYNQYKNSNENHDHFRSPLHMTYDQLYELEEEFVQRFRQSLIIQLFSYVESDLKGICTSHSSSTESIYSITDLKGHNDLDKIRRYMSKSMNIEIAKFPLWPFINSLRILRNKIVHENAMIQTKDNDFNNLSSFAENRFELKSQNPEPTFQNIKLYNRSFLDECIVNVEKFMREVMFAYKPIMKM</sequence>
<accession>A0A101CG46</accession>
<reference evidence="1 2" key="1">
    <citation type="submission" date="2015-10" db="EMBL/GenBank/DDBJ databases">
        <title>Genome sequence of Chryseobacterium greenlandense.</title>
        <authorList>
            <person name="Newman J."/>
            <person name="Fischer K."/>
            <person name="Miller J."/>
        </authorList>
    </citation>
    <scope>NUCLEOTIDE SEQUENCE [LARGE SCALE GENOMIC DNA]</scope>
    <source>
        <strain evidence="1 2">UMB34</strain>
    </source>
</reference>
<dbReference type="EMBL" id="LMAI01000006">
    <property type="protein sequence ID" value="KUJ55632.1"/>
    <property type="molecule type" value="Genomic_DNA"/>
</dbReference>
<dbReference type="AlphaFoldDB" id="A0A101CG46"/>
<evidence type="ECO:0000313" key="2">
    <source>
        <dbReference type="Proteomes" id="UP000054388"/>
    </source>
</evidence>
<evidence type="ECO:0000313" key="1">
    <source>
        <dbReference type="EMBL" id="KUJ55632.1"/>
    </source>
</evidence>
<protein>
    <submittedName>
        <fullName evidence="1">Uncharacterized protein</fullName>
    </submittedName>
</protein>
<gene>
    <name evidence="1" type="ORF">AR686_12540</name>
</gene>
<organism evidence="1 2">
    <name type="scientific">Chryseobacterium aquaticum subsp. greenlandense</name>
    <dbReference type="NCBI Taxonomy" id="345663"/>
    <lineage>
        <taxon>Bacteria</taxon>
        <taxon>Pseudomonadati</taxon>
        <taxon>Bacteroidota</taxon>
        <taxon>Flavobacteriia</taxon>
        <taxon>Flavobacteriales</taxon>
        <taxon>Weeksellaceae</taxon>
        <taxon>Chryseobacterium group</taxon>
        <taxon>Chryseobacterium</taxon>
    </lineage>
</organism>
<comment type="caution">
    <text evidence="1">The sequence shown here is derived from an EMBL/GenBank/DDBJ whole genome shotgun (WGS) entry which is preliminary data.</text>
</comment>
<name>A0A101CG46_9FLAO</name>